<feature type="transmembrane region" description="Helical" evidence="2">
    <location>
        <begin position="81"/>
        <end position="114"/>
    </location>
</feature>
<dbReference type="AlphaFoldDB" id="A0A1E3L1W5"/>
<feature type="region of interest" description="Disordered" evidence="1">
    <location>
        <begin position="1"/>
        <end position="22"/>
    </location>
</feature>
<keyword evidence="5" id="KW-1185">Reference proteome</keyword>
<reference evidence="4 5" key="1">
    <citation type="submission" date="2016-08" db="EMBL/GenBank/DDBJ databases">
        <title>Genome sequencing of Paenibacillus sp. TI45-13ar, isolated from Korean traditional nuruk.</title>
        <authorList>
            <person name="Kim S.-J."/>
        </authorList>
    </citation>
    <scope>NUCLEOTIDE SEQUENCE [LARGE SCALE GENOMIC DNA]</scope>
    <source>
        <strain evidence="4 5">TI45-13ar</strain>
    </source>
</reference>
<accession>A0A1E3L1W5</accession>
<dbReference type="STRING" id="1886670.PTI45_02812"/>
<evidence type="ECO:0000313" key="4">
    <source>
        <dbReference type="EMBL" id="ODP27789.1"/>
    </source>
</evidence>
<feature type="transmembrane region" description="Helical" evidence="2">
    <location>
        <begin position="36"/>
        <end position="69"/>
    </location>
</feature>
<organism evidence="4 5">
    <name type="scientific">Paenibacillus nuruki</name>
    <dbReference type="NCBI Taxonomy" id="1886670"/>
    <lineage>
        <taxon>Bacteria</taxon>
        <taxon>Bacillati</taxon>
        <taxon>Bacillota</taxon>
        <taxon>Bacilli</taxon>
        <taxon>Bacillales</taxon>
        <taxon>Paenibacillaceae</taxon>
        <taxon>Paenibacillus</taxon>
    </lineage>
</organism>
<dbReference type="Proteomes" id="UP000094578">
    <property type="component" value="Unassembled WGS sequence"/>
</dbReference>
<proteinExistence type="predicted"/>
<dbReference type="EMBL" id="MDER01000046">
    <property type="protein sequence ID" value="ODP27789.1"/>
    <property type="molecule type" value="Genomic_DNA"/>
</dbReference>
<keyword evidence="2" id="KW-0812">Transmembrane</keyword>
<comment type="caution">
    <text evidence="4">The sequence shown here is derived from an EMBL/GenBank/DDBJ whole genome shotgun (WGS) entry which is preliminary data.</text>
</comment>
<gene>
    <name evidence="4" type="ORF">PTI45_02812</name>
</gene>
<evidence type="ECO:0000256" key="2">
    <source>
        <dbReference type="SAM" id="Phobius"/>
    </source>
</evidence>
<name>A0A1E3L1W5_9BACL</name>
<dbReference type="RefSeq" id="WP_069328219.1">
    <property type="nucleotide sequence ID" value="NZ_MDER01000046.1"/>
</dbReference>
<keyword evidence="2" id="KW-1133">Transmembrane helix</keyword>
<dbReference type="InterPro" id="IPR025241">
    <property type="entry name" value="DUF4190"/>
</dbReference>
<evidence type="ECO:0000259" key="3">
    <source>
        <dbReference type="Pfam" id="PF13828"/>
    </source>
</evidence>
<sequence>MDPHQPNYPPGNQNPPPFAPYPPQYPMTNNGKAIAALVLGISSLAALLMLPGLGIVIGILGIIFGILALKELKTRRQAGQGMAIAGLICGGLGTLIHLIMIAFIVFAFIAALAYGTSEGSYSEDSYYEDGVETDMNTDSFY</sequence>
<evidence type="ECO:0000256" key="1">
    <source>
        <dbReference type="SAM" id="MobiDB-lite"/>
    </source>
</evidence>
<dbReference type="Pfam" id="PF13828">
    <property type="entry name" value="DUF4190"/>
    <property type="match status" value="1"/>
</dbReference>
<evidence type="ECO:0000313" key="5">
    <source>
        <dbReference type="Proteomes" id="UP000094578"/>
    </source>
</evidence>
<keyword evidence="2" id="KW-0472">Membrane</keyword>
<feature type="domain" description="DUF4190" evidence="3">
    <location>
        <begin position="33"/>
        <end position="98"/>
    </location>
</feature>
<protein>
    <recommendedName>
        <fullName evidence="3">DUF4190 domain-containing protein</fullName>
    </recommendedName>
</protein>